<dbReference type="PANTHER" id="PTHR36437:SF2">
    <property type="entry name" value="GLYOXALASE_BLEOMYCIN RESISTANCE PROTEIN_DIOXYGENASE"/>
    <property type="match status" value="1"/>
</dbReference>
<dbReference type="Proteomes" id="UP000179252">
    <property type="component" value="Unassembled WGS sequence"/>
</dbReference>
<evidence type="ECO:0000313" key="4">
    <source>
        <dbReference type="Proteomes" id="UP000179252"/>
    </source>
</evidence>
<evidence type="ECO:0000259" key="2">
    <source>
        <dbReference type="PROSITE" id="PS51819"/>
    </source>
</evidence>
<dbReference type="InterPro" id="IPR004360">
    <property type="entry name" value="Glyas_Fos-R_dOase_dom"/>
</dbReference>
<reference evidence="3 4" key="1">
    <citation type="journal article" date="2016" name="Nat. Commun.">
        <title>Thousands of microbial genomes shed light on interconnected biogeochemical processes in an aquifer system.</title>
        <authorList>
            <person name="Anantharaman K."/>
            <person name="Brown C.T."/>
            <person name="Hug L.A."/>
            <person name="Sharon I."/>
            <person name="Castelle C.J."/>
            <person name="Probst A.J."/>
            <person name="Thomas B.C."/>
            <person name="Singh A."/>
            <person name="Wilkins M.J."/>
            <person name="Karaoz U."/>
            <person name="Brodie E.L."/>
            <person name="Williams K.H."/>
            <person name="Hubbard S.S."/>
            <person name="Banfield J.F."/>
        </authorList>
    </citation>
    <scope>NUCLEOTIDE SEQUENCE [LARGE SCALE GENOMIC DNA]</scope>
</reference>
<gene>
    <name evidence="3" type="ORF">A2165_02265</name>
</gene>
<dbReference type="EMBL" id="MFAU01000016">
    <property type="protein sequence ID" value="OGD84619.1"/>
    <property type="molecule type" value="Genomic_DNA"/>
</dbReference>
<accession>A0A1F5FYC9</accession>
<dbReference type="InterPro" id="IPR029068">
    <property type="entry name" value="Glyas_Bleomycin-R_OHBP_Dase"/>
</dbReference>
<dbReference type="AlphaFoldDB" id="A0A1F5FYC9"/>
<feature type="domain" description="VOC" evidence="2">
    <location>
        <begin position="4"/>
        <end position="123"/>
    </location>
</feature>
<comment type="caution">
    <text evidence="3">The sequence shown here is derived from an EMBL/GenBank/DDBJ whole genome shotgun (WGS) entry which is preliminary data.</text>
</comment>
<feature type="coiled-coil region" evidence="1">
    <location>
        <begin position="70"/>
        <end position="97"/>
    </location>
</feature>
<keyword evidence="1" id="KW-0175">Coiled coil</keyword>
<evidence type="ECO:0000313" key="3">
    <source>
        <dbReference type="EMBL" id="OGD84619.1"/>
    </source>
</evidence>
<dbReference type="Pfam" id="PF00903">
    <property type="entry name" value="Glyoxalase"/>
    <property type="match status" value="1"/>
</dbReference>
<proteinExistence type="predicted"/>
<dbReference type="Gene3D" id="3.10.180.10">
    <property type="entry name" value="2,3-Dihydroxybiphenyl 1,2-Dioxygenase, domain 1"/>
    <property type="match status" value="1"/>
</dbReference>
<dbReference type="InterPro" id="IPR037523">
    <property type="entry name" value="VOC_core"/>
</dbReference>
<evidence type="ECO:0000256" key="1">
    <source>
        <dbReference type="SAM" id="Coils"/>
    </source>
</evidence>
<name>A0A1F5FYC9_9BACT</name>
<dbReference type="PANTHER" id="PTHR36437">
    <property type="entry name" value="GLYOXALASE/BLEOMYCIN RESISTANCE PROTEIN/DIOXYGENASE"/>
    <property type="match status" value="1"/>
</dbReference>
<sequence>MIKAIESILLSSEDGQKLADFYKEKVGLKLGDEMEVGDKGEKGFEFELEGVNLYIMDHSKVKGKSHDPSRIMFNLEVDDIEKEAKRLKDNKVKVVQDIYHVEGYGLIATFEDIDGNYFQFVQIRAS</sequence>
<dbReference type="PROSITE" id="PS51819">
    <property type="entry name" value="VOC"/>
    <property type="match status" value="1"/>
</dbReference>
<organism evidence="3 4">
    <name type="scientific">Candidatus Curtissbacteria bacterium RBG_13_40_7</name>
    <dbReference type="NCBI Taxonomy" id="1797706"/>
    <lineage>
        <taxon>Bacteria</taxon>
        <taxon>Candidatus Curtissiibacteriota</taxon>
    </lineage>
</organism>
<dbReference type="SUPFAM" id="SSF54593">
    <property type="entry name" value="Glyoxalase/Bleomycin resistance protein/Dihydroxybiphenyl dioxygenase"/>
    <property type="match status" value="1"/>
</dbReference>
<protein>
    <recommendedName>
        <fullName evidence="2">VOC domain-containing protein</fullName>
    </recommendedName>
</protein>